<dbReference type="Pfam" id="PF00496">
    <property type="entry name" value="SBP_bac_5"/>
    <property type="match status" value="1"/>
</dbReference>
<dbReference type="PIRSF" id="PIRSF002741">
    <property type="entry name" value="MppA"/>
    <property type="match status" value="1"/>
</dbReference>
<dbReference type="GO" id="GO:1904680">
    <property type="term" value="F:peptide transmembrane transporter activity"/>
    <property type="evidence" value="ECO:0007669"/>
    <property type="project" value="TreeGrafter"/>
</dbReference>
<evidence type="ECO:0000256" key="2">
    <source>
        <dbReference type="ARBA" id="ARBA00022448"/>
    </source>
</evidence>
<feature type="compositionally biased region" description="Low complexity" evidence="4">
    <location>
        <begin position="28"/>
        <end position="60"/>
    </location>
</feature>
<feature type="chain" id="PRO_5041393094" evidence="5">
    <location>
        <begin position="24"/>
        <end position="646"/>
    </location>
</feature>
<dbReference type="CDD" id="cd00995">
    <property type="entry name" value="PBP2_NikA_DppA_OppA_like"/>
    <property type="match status" value="1"/>
</dbReference>
<keyword evidence="8" id="KW-1185">Reference proteome</keyword>
<dbReference type="PANTHER" id="PTHR30290">
    <property type="entry name" value="PERIPLASMIC BINDING COMPONENT OF ABC TRANSPORTER"/>
    <property type="match status" value="1"/>
</dbReference>
<name>A0AA35R6Z8_GEOBA</name>
<dbReference type="InterPro" id="IPR000914">
    <property type="entry name" value="SBP_5_dom"/>
</dbReference>
<evidence type="ECO:0000256" key="3">
    <source>
        <dbReference type="ARBA" id="ARBA00022729"/>
    </source>
</evidence>
<dbReference type="PANTHER" id="PTHR30290:SF9">
    <property type="entry name" value="OLIGOPEPTIDE-BINDING PROTEIN APPA"/>
    <property type="match status" value="1"/>
</dbReference>
<gene>
    <name evidence="7" type="ORF">GBAR_LOCUS4169</name>
</gene>
<evidence type="ECO:0000256" key="4">
    <source>
        <dbReference type="SAM" id="MobiDB-lite"/>
    </source>
</evidence>
<protein>
    <submittedName>
        <fullName evidence="7">Heme-binding protein A</fullName>
    </submittedName>
</protein>
<sequence>MSYRVRPFIISTVVAAVFVIATACGGAEAPAPAAPADTGAAAPTTASPATGASAPGPGSTVAAPAASEPTQPPANAPPTATPPPAATQRPTNTPAPTAIARTAPTPLPSGPAQSGGIVRMAAYADTKDWDPLGSASTSSVISYSQLYNQLVQFDTTVTNEVIPDLVENWSLNEDGTIYTFRLRNDVTWNDGTPFTIDDVHHTFLRYGNPCNSTGRSGLWRRYANPLEVADRDAGDCTITNPEDALRVVDDQTIEFHLAFASGAFIKFLAIDYVKILPKHLLEEDIDLNLAENIIKHNSGSGPFILESYQSGNSYVVNKNPNYFKEGRPYLDRIEHYIITTPATAQAQVEARQIDMANAATMNLTAPEYYALEQRTDSEYVAHDVFGGATRGLMLNIKREPFTDPRVRQAVNLAVDRQKHNARGLHNAGRGHCPMVGMANSLEECATWPGMRPKDTPGGQEDIAEARRLMTEAGYPDGFEIQYTVRQVGTYVDECSVIKQDLEDFLNIRGAIEVLPSAAGYAKYGTSRPADAKGDWQISCQADGMTVLDPDAIWGGIFLKGGTRNYTDWEASEANAWFEEQKVELDPEKRREINKVAERWLHDFSDNHWVSLTLGQNFWVVHQDVKGFVAPQTVQYGFKHEDLWLDR</sequence>
<keyword evidence="2" id="KW-0813">Transport</keyword>
<organism evidence="7 8">
    <name type="scientific">Geodia barretti</name>
    <name type="common">Barrett's horny sponge</name>
    <dbReference type="NCBI Taxonomy" id="519541"/>
    <lineage>
        <taxon>Eukaryota</taxon>
        <taxon>Metazoa</taxon>
        <taxon>Porifera</taxon>
        <taxon>Demospongiae</taxon>
        <taxon>Heteroscleromorpha</taxon>
        <taxon>Tetractinellida</taxon>
        <taxon>Astrophorina</taxon>
        <taxon>Geodiidae</taxon>
        <taxon>Geodia</taxon>
    </lineage>
</organism>
<comment type="similarity">
    <text evidence="1">Belongs to the bacterial solute-binding protein 5 family.</text>
</comment>
<keyword evidence="3 5" id="KW-0732">Signal</keyword>
<feature type="compositionally biased region" description="Low complexity" evidence="4">
    <location>
        <begin position="86"/>
        <end position="104"/>
    </location>
</feature>
<feature type="signal peptide" evidence="5">
    <location>
        <begin position="1"/>
        <end position="23"/>
    </location>
</feature>
<dbReference type="EMBL" id="CASHTH010000600">
    <property type="protein sequence ID" value="CAI8005343.1"/>
    <property type="molecule type" value="Genomic_DNA"/>
</dbReference>
<feature type="compositionally biased region" description="Pro residues" evidence="4">
    <location>
        <begin position="70"/>
        <end position="85"/>
    </location>
</feature>
<accession>A0AA35R6Z8</accession>
<reference evidence="7" key="1">
    <citation type="submission" date="2023-03" db="EMBL/GenBank/DDBJ databases">
        <authorList>
            <person name="Steffen K."/>
            <person name="Cardenas P."/>
        </authorList>
    </citation>
    <scope>NUCLEOTIDE SEQUENCE</scope>
</reference>
<proteinExistence type="inferred from homology"/>
<evidence type="ECO:0000256" key="1">
    <source>
        <dbReference type="ARBA" id="ARBA00005695"/>
    </source>
</evidence>
<dbReference type="GO" id="GO:0015833">
    <property type="term" value="P:peptide transport"/>
    <property type="evidence" value="ECO:0007669"/>
    <property type="project" value="TreeGrafter"/>
</dbReference>
<dbReference type="AlphaFoldDB" id="A0AA35R6Z8"/>
<dbReference type="InterPro" id="IPR039424">
    <property type="entry name" value="SBP_5"/>
</dbReference>
<dbReference type="GO" id="GO:0043190">
    <property type="term" value="C:ATP-binding cassette (ABC) transporter complex"/>
    <property type="evidence" value="ECO:0007669"/>
    <property type="project" value="InterPro"/>
</dbReference>
<dbReference type="Proteomes" id="UP001174909">
    <property type="component" value="Unassembled WGS sequence"/>
</dbReference>
<feature type="region of interest" description="Disordered" evidence="4">
    <location>
        <begin position="28"/>
        <end position="114"/>
    </location>
</feature>
<dbReference type="PROSITE" id="PS51257">
    <property type="entry name" value="PROKAR_LIPOPROTEIN"/>
    <property type="match status" value="1"/>
</dbReference>
<evidence type="ECO:0000259" key="6">
    <source>
        <dbReference type="Pfam" id="PF00496"/>
    </source>
</evidence>
<dbReference type="Gene3D" id="3.40.190.10">
    <property type="entry name" value="Periplasmic binding protein-like II"/>
    <property type="match status" value="1"/>
</dbReference>
<evidence type="ECO:0000313" key="8">
    <source>
        <dbReference type="Proteomes" id="UP001174909"/>
    </source>
</evidence>
<evidence type="ECO:0000256" key="5">
    <source>
        <dbReference type="SAM" id="SignalP"/>
    </source>
</evidence>
<comment type="caution">
    <text evidence="7">The sequence shown here is derived from an EMBL/GenBank/DDBJ whole genome shotgun (WGS) entry which is preliminary data.</text>
</comment>
<dbReference type="SUPFAM" id="SSF53850">
    <property type="entry name" value="Periplasmic binding protein-like II"/>
    <property type="match status" value="1"/>
</dbReference>
<dbReference type="InterPro" id="IPR030678">
    <property type="entry name" value="Peptide/Ni-bd"/>
</dbReference>
<evidence type="ECO:0000313" key="7">
    <source>
        <dbReference type="EMBL" id="CAI8005343.1"/>
    </source>
</evidence>
<dbReference type="Gene3D" id="3.10.105.10">
    <property type="entry name" value="Dipeptide-binding Protein, Domain 3"/>
    <property type="match status" value="1"/>
</dbReference>
<feature type="domain" description="Solute-binding protein family 5" evidence="6">
    <location>
        <begin position="160"/>
        <end position="561"/>
    </location>
</feature>